<sequence length="138" mass="15620">MFKAHPDLVRFDEKLPNFWKFFISTTMRTSSTAFTASWQQGRDQMRDLAQRAQTLPTPGTVQLITGGISYPCGNGPQKVQQYVDLRLLAEAAEAEGVDLRVLYMKRSAKELLLADTVHRGFQNFLGDIDSSAEKRFMT</sequence>
<dbReference type="AlphaFoldDB" id="D7G1E6"/>
<dbReference type="InParanoid" id="D7G1E6"/>
<dbReference type="OrthoDB" id="205072at2759"/>
<reference evidence="1 2" key="1">
    <citation type="journal article" date="2010" name="Nature">
        <title>The Ectocarpus genome and the independent evolution of multicellularity in brown algae.</title>
        <authorList>
            <person name="Cock J.M."/>
            <person name="Sterck L."/>
            <person name="Rouze P."/>
            <person name="Scornet D."/>
            <person name="Allen A.E."/>
            <person name="Amoutzias G."/>
            <person name="Anthouard V."/>
            <person name="Artiguenave F."/>
            <person name="Aury J.M."/>
            <person name="Badger J.H."/>
            <person name="Beszteri B."/>
            <person name="Billiau K."/>
            <person name="Bonnet E."/>
            <person name="Bothwell J.H."/>
            <person name="Bowler C."/>
            <person name="Boyen C."/>
            <person name="Brownlee C."/>
            <person name="Carrano C.J."/>
            <person name="Charrier B."/>
            <person name="Cho G.Y."/>
            <person name="Coelho S.M."/>
            <person name="Collen J."/>
            <person name="Corre E."/>
            <person name="Da Silva C."/>
            <person name="Delage L."/>
            <person name="Delaroque N."/>
            <person name="Dittami S.M."/>
            <person name="Doulbeau S."/>
            <person name="Elias M."/>
            <person name="Farnham G."/>
            <person name="Gachon C.M."/>
            <person name="Gschloessl B."/>
            <person name="Heesch S."/>
            <person name="Jabbari K."/>
            <person name="Jubin C."/>
            <person name="Kawai H."/>
            <person name="Kimura K."/>
            <person name="Kloareg B."/>
            <person name="Kupper F.C."/>
            <person name="Lang D."/>
            <person name="Le Bail A."/>
            <person name="Leblanc C."/>
            <person name="Lerouge P."/>
            <person name="Lohr M."/>
            <person name="Lopez P.J."/>
            <person name="Martens C."/>
            <person name="Maumus F."/>
            <person name="Michel G."/>
            <person name="Miranda-Saavedra D."/>
            <person name="Morales J."/>
            <person name="Moreau H."/>
            <person name="Motomura T."/>
            <person name="Nagasato C."/>
            <person name="Napoli C.A."/>
            <person name="Nelson D.R."/>
            <person name="Nyvall-Collen P."/>
            <person name="Peters A.F."/>
            <person name="Pommier C."/>
            <person name="Potin P."/>
            <person name="Poulain J."/>
            <person name="Quesneville H."/>
            <person name="Read B."/>
            <person name="Rensing S.A."/>
            <person name="Ritter A."/>
            <person name="Rousvoal S."/>
            <person name="Samanta M."/>
            <person name="Samson G."/>
            <person name="Schroeder D.C."/>
            <person name="Segurens B."/>
            <person name="Strittmatter M."/>
            <person name="Tonon T."/>
            <person name="Tregear J.W."/>
            <person name="Valentin K."/>
            <person name="von Dassow P."/>
            <person name="Yamagishi T."/>
            <person name="Van de Peer Y."/>
            <person name="Wincker P."/>
        </authorList>
    </citation>
    <scope>NUCLEOTIDE SEQUENCE [LARGE SCALE GENOMIC DNA]</scope>
    <source>
        <strain evidence="2">Ec32 / CCAP1310/4</strain>
    </source>
</reference>
<evidence type="ECO:0000313" key="2">
    <source>
        <dbReference type="Proteomes" id="UP000002630"/>
    </source>
</evidence>
<proteinExistence type="predicted"/>
<accession>D7G1E6</accession>
<gene>
    <name evidence="1" type="ORF">Esi_0449_0012</name>
</gene>
<evidence type="ECO:0000313" key="1">
    <source>
        <dbReference type="EMBL" id="CBJ33256.1"/>
    </source>
</evidence>
<protein>
    <submittedName>
        <fullName evidence="1">Uncharacterized protein</fullName>
    </submittedName>
</protein>
<dbReference type="EMBL" id="FN649760">
    <property type="protein sequence ID" value="CBJ33256.1"/>
    <property type="molecule type" value="Genomic_DNA"/>
</dbReference>
<dbReference type="Proteomes" id="UP000002630">
    <property type="component" value="Unassembled WGS sequence"/>
</dbReference>
<name>D7G1E6_ECTSI</name>
<keyword evidence="2" id="KW-1185">Reference proteome</keyword>
<organism evidence="1 2">
    <name type="scientific">Ectocarpus siliculosus</name>
    <name type="common">Brown alga</name>
    <name type="synonym">Conferva siliculosa</name>
    <dbReference type="NCBI Taxonomy" id="2880"/>
    <lineage>
        <taxon>Eukaryota</taxon>
        <taxon>Sar</taxon>
        <taxon>Stramenopiles</taxon>
        <taxon>Ochrophyta</taxon>
        <taxon>PX clade</taxon>
        <taxon>Phaeophyceae</taxon>
        <taxon>Ectocarpales</taxon>
        <taxon>Ectocarpaceae</taxon>
        <taxon>Ectocarpus</taxon>
    </lineage>
</organism>